<dbReference type="FunFam" id="2.40.50.100:FF:000003">
    <property type="entry name" value="Acetyl-CoA carboxylase biotin carboxyl carrier protein"/>
    <property type="match status" value="1"/>
</dbReference>
<dbReference type="CDD" id="cd06850">
    <property type="entry name" value="biotinyl_domain"/>
    <property type="match status" value="1"/>
</dbReference>
<protein>
    <recommendedName>
        <fullName evidence="4">Pyruvate carboxylase subunit B</fullName>
    </recommendedName>
    <alternativeName>
        <fullName evidence="5">Pyruvic carboxylase B</fullName>
    </alternativeName>
</protein>
<proteinExistence type="predicted"/>
<dbReference type="GO" id="GO:0006094">
    <property type="term" value="P:gluconeogenesis"/>
    <property type="evidence" value="ECO:0007669"/>
    <property type="project" value="TreeGrafter"/>
</dbReference>
<evidence type="ECO:0000256" key="3">
    <source>
        <dbReference type="ARBA" id="ARBA00064342"/>
    </source>
</evidence>
<dbReference type="HOGENOM" id="CLU_000395_4_2_2"/>
<dbReference type="PANTHER" id="PTHR43778:SF2">
    <property type="entry name" value="PYRUVATE CARBOXYLASE, MITOCHONDRIAL"/>
    <property type="match status" value="1"/>
</dbReference>
<dbReference type="GeneID" id="9131402"/>
<evidence type="ECO:0000256" key="5">
    <source>
        <dbReference type="ARBA" id="ARBA00079224"/>
    </source>
</evidence>
<gene>
    <name evidence="8" type="ordered locus">Metin_0398</name>
</gene>
<evidence type="ECO:0000256" key="4">
    <source>
        <dbReference type="ARBA" id="ARBA00073541"/>
    </source>
</evidence>
<dbReference type="GO" id="GO:0004736">
    <property type="term" value="F:pyruvate carboxylase activity"/>
    <property type="evidence" value="ECO:0007669"/>
    <property type="project" value="UniProtKB-ARBA"/>
</dbReference>
<dbReference type="OrthoDB" id="6555at2157"/>
<dbReference type="SMR" id="D5VR65"/>
<evidence type="ECO:0000313" key="8">
    <source>
        <dbReference type="EMBL" id="ADG13068.1"/>
    </source>
</evidence>
<comment type="cofactor">
    <cofactor evidence="1">
        <name>Co(2+)</name>
        <dbReference type="ChEBI" id="CHEBI:48828"/>
    </cofactor>
</comment>
<evidence type="ECO:0000256" key="1">
    <source>
        <dbReference type="ARBA" id="ARBA00001941"/>
    </source>
</evidence>
<keyword evidence="2" id="KW-0092">Biotin</keyword>
<dbReference type="InterPro" id="IPR000891">
    <property type="entry name" value="PYR_CT"/>
</dbReference>
<dbReference type="PANTHER" id="PTHR43778">
    <property type="entry name" value="PYRUVATE CARBOXYLASE"/>
    <property type="match status" value="1"/>
</dbReference>
<dbReference type="SUPFAM" id="SSF51230">
    <property type="entry name" value="Single hybrid motif"/>
    <property type="match status" value="1"/>
</dbReference>
<accession>D5VR65</accession>
<organism evidence="8 9">
    <name type="scientific">Methanocaldococcus infernus (strain DSM 11812 / JCM 15783 / ME)</name>
    <dbReference type="NCBI Taxonomy" id="573063"/>
    <lineage>
        <taxon>Archaea</taxon>
        <taxon>Methanobacteriati</taxon>
        <taxon>Methanobacteriota</taxon>
        <taxon>Methanomada group</taxon>
        <taxon>Methanococci</taxon>
        <taxon>Methanococcales</taxon>
        <taxon>Methanocaldococcaceae</taxon>
        <taxon>Methanocaldococcus</taxon>
    </lineage>
</organism>
<reference evidence="8" key="1">
    <citation type="submission" date="2010-04" db="EMBL/GenBank/DDBJ databases">
        <title>Complete sequence of Methanocaldococcus infernus ME.</title>
        <authorList>
            <consortium name="US DOE Joint Genome Institute"/>
            <person name="Lucas S."/>
            <person name="Copeland A."/>
            <person name="Lapidus A."/>
            <person name="Cheng J.-F."/>
            <person name="Bruce D."/>
            <person name="Goodwin L."/>
            <person name="Pitluck S."/>
            <person name="Munk A.C."/>
            <person name="Detter J.C."/>
            <person name="Han C."/>
            <person name="Tapia R."/>
            <person name="Land M."/>
            <person name="Hauser L."/>
            <person name="Kyrpides N."/>
            <person name="Mikhailova N."/>
            <person name="Sieprawska-Lupa M."/>
            <person name="Whitman W.B."/>
            <person name="Woyke T."/>
        </authorList>
    </citation>
    <scope>NUCLEOTIDE SEQUENCE [LARGE SCALE GENOMIC DNA]</scope>
    <source>
        <strain evidence="8">ME</strain>
    </source>
</reference>
<comment type="subunit">
    <text evidence="3">Heterooctamer of four A and four B subunits.</text>
</comment>
<dbReference type="InterPro" id="IPR000089">
    <property type="entry name" value="Biotin_lipoyl"/>
</dbReference>
<dbReference type="eggNOG" id="arCOG02095">
    <property type="taxonomic scope" value="Archaea"/>
</dbReference>
<dbReference type="NCBIfam" id="NF008985">
    <property type="entry name" value="PRK12331.1"/>
    <property type="match status" value="1"/>
</dbReference>
<feature type="domain" description="Pyruvate carboxyltransferase" evidence="7">
    <location>
        <begin position="2"/>
        <end position="262"/>
    </location>
</feature>
<dbReference type="InterPro" id="IPR001882">
    <property type="entry name" value="Biotin_BS"/>
</dbReference>
<dbReference type="NCBIfam" id="NF006761">
    <property type="entry name" value="PRK09282.1"/>
    <property type="match status" value="1"/>
</dbReference>
<evidence type="ECO:0000259" key="6">
    <source>
        <dbReference type="PROSITE" id="PS50968"/>
    </source>
</evidence>
<dbReference type="Pfam" id="PF00682">
    <property type="entry name" value="HMGL-like"/>
    <property type="match status" value="1"/>
</dbReference>
<dbReference type="CDD" id="cd07937">
    <property type="entry name" value="DRE_TIM_PC_TC_5S"/>
    <property type="match status" value="1"/>
</dbReference>
<dbReference type="SUPFAM" id="SSF89000">
    <property type="entry name" value="post-HMGL domain-like"/>
    <property type="match status" value="1"/>
</dbReference>
<evidence type="ECO:0000313" key="9">
    <source>
        <dbReference type="Proteomes" id="UP000002061"/>
    </source>
</evidence>
<dbReference type="STRING" id="573063.Metin_0398"/>
<evidence type="ECO:0000259" key="7">
    <source>
        <dbReference type="PROSITE" id="PS50991"/>
    </source>
</evidence>
<dbReference type="SUPFAM" id="SSF51569">
    <property type="entry name" value="Aldolase"/>
    <property type="match status" value="1"/>
</dbReference>
<dbReference type="InterPro" id="IPR003379">
    <property type="entry name" value="Carboxylase_cons_dom"/>
</dbReference>
<dbReference type="GO" id="GO:0006814">
    <property type="term" value="P:sodium ion transport"/>
    <property type="evidence" value="ECO:0007669"/>
    <property type="project" value="InterPro"/>
</dbReference>
<dbReference type="InterPro" id="IPR013785">
    <property type="entry name" value="Aldolase_TIM"/>
</dbReference>
<dbReference type="GO" id="GO:0008948">
    <property type="term" value="F:oxaloacetate decarboxylase activity"/>
    <property type="evidence" value="ECO:0007669"/>
    <property type="project" value="InterPro"/>
</dbReference>
<dbReference type="NCBIfam" id="TIGR01108">
    <property type="entry name" value="oadA"/>
    <property type="match status" value="1"/>
</dbReference>
<dbReference type="AlphaFoldDB" id="D5VR65"/>
<dbReference type="EMBL" id="CP002009">
    <property type="protein sequence ID" value="ADG13068.1"/>
    <property type="molecule type" value="Genomic_DNA"/>
</dbReference>
<dbReference type="Gene3D" id="2.40.50.100">
    <property type="match status" value="1"/>
</dbReference>
<dbReference type="Pfam" id="PF00364">
    <property type="entry name" value="Biotin_lipoyl"/>
    <property type="match status" value="1"/>
</dbReference>
<sequence length="567" mass="63922">MVKIVDTTFRDAQQSLIATRMRTEDMLPIAEKMDEVGFFAMEVWGGATFDACIRYLNEDPWERLRALKKKIQNTPLMMLLRGQNLVGYRHYPDDIVEKFVIKAYENGIDIFRIFDALNDIRNMETAIKTAKRIGAEVQGTICYTISPVHTIEGYIELAKKLEELGCDYIAIKDMAGLLTPYEGYELVKRLKEEVSLPIDIHSHCTSGLAPMTYLKAVEAGADIIDCAISPFAMGTSHPPTETMVVAFKGTKYDTGLDLKLLNEIRDYFIKIREKYKLLISPHSQIVDARVLVYQIPGGMLSNLISQLKEQGALDKFEEVLKEVPRVRKDLGYPPLVTPTSQIVGTQAVLNVLTEERYKIITNEVANYVKGLYGKPPAPINPELLKRVLDEGEKPITCRPADLLKPEWEKVKKEAEEKGIVKKEEDILTYALFPQIAVKFLRGELKAEPIPKEKKIEKLLEIPTEYIVEVDGERFEVKIEPKIGSELMRKKEIVTAEVEGAVTSPFRGMVTKINVKEGDKVKKGDVIVVLEAMKMEHPIESPVDGTVEKILIDVGDVVNVGDVIMIIK</sequence>
<dbReference type="Proteomes" id="UP000002061">
    <property type="component" value="Chromosome"/>
</dbReference>
<dbReference type="GO" id="GO:0005737">
    <property type="term" value="C:cytoplasm"/>
    <property type="evidence" value="ECO:0007669"/>
    <property type="project" value="TreeGrafter"/>
</dbReference>
<dbReference type="InterPro" id="IPR011053">
    <property type="entry name" value="Single_hybrid_motif"/>
</dbReference>
<dbReference type="Gene3D" id="3.20.20.70">
    <property type="entry name" value="Aldolase class I"/>
    <property type="match status" value="1"/>
</dbReference>
<dbReference type="InterPro" id="IPR005776">
    <property type="entry name" value="OadA"/>
</dbReference>
<dbReference type="InterPro" id="IPR055268">
    <property type="entry name" value="PCB-like"/>
</dbReference>
<evidence type="ECO:0000256" key="2">
    <source>
        <dbReference type="ARBA" id="ARBA00023267"/>
    </source>
</evidence>
<feature type="domain" description="Lipoyl-binding" evidence="6">
    <location>
        <begin position="492"/>
        <end position="567"/>
    </location>
</feature>
<dbReference type="PROSITE" id="PS50991">
    <property type="entry name" value="PYR_CT"/>
    <property type="match status" value="1"/>
</dbReference>
<dbReference type="Pfam" id="PF02436">
    <property type="entry name" value="PYC_OADA"/>
    <property type="match status" value="1"/>
</dbReference>
<keyword evidence="9" id="KW-1185">Reference proteome</keyword>
<dbReference type="KEGG" id="mif:Metin_0398"/>
<dbReference type="RefSeq" id="WP_013099814.1">
    <property type="nucleotide sequence ID" value="NC_014122.1"/>
</dbReference>
<dbReference type="PROSITE" id="PS00188">
    <property type="entry name" value="BIOTIN"/>
    <property type="match status" value="1"/>
</dbReference>
<dbReference type="PROSITE" id="PS50968">
    <property type="entry name" value="BIOTINYL_LIPOYL"/>
    <property type="match status" value="1"/>
</dbReference>
<name>D5VR65_METIM</name>